<dbReference type="AlphaFoldDB" id="A0A2J8LEG4"/>
<reference evidence="6 7" key="1">
    <citation type="submission" date="2017-12" db="EMBL/GenBank/DDBJ databases">
        <title>High-resolution comparative analysis of great ape genomes.</title>
        <authorList>
            <person name="Pollen A."/>
            <person name="Hastie A."/>
            <person name="Hormozdiari F."/>
            <person name="Dougherty M."/>
            <person name="Liu R."/>
            <person name="Chaisson M."/>
            <person name="Hoppe E."/>
            <person name="Hill C."/>
            <person name="Pang A."/>
            <person name="Hillier L."/>
            <person name="Baker C."/>
            <person name="Armstrong J."/>
            <person name="Shendure J."/>
            <person name="Paten B."/>
            <person name="Wilson R."/>
            <person name="Chao H."/>
            <person name="Schneider V."/>
            <person name="Ventura M."/>
            <person name="Kronenberg Z."/>
            <person name="Murali S."/>
            <person name="Gordon D."/>
            <person name="Cantsilieris S."/>
            <person name="Munson K."/>
            <person name="Nelson B."/>
            <person name="Raja A."/>
            <person name="Underwood J."/>
            <person name="Diekhans M."/>
            <person name="Fiddes I."/>
            <person name="Haussler D."/>
            <person name="Eichler E."/>
        </authorList>
    </citation>
    <scope>NUCLEOTIDE SEQUENCE [LARGE SCALE GENOMIC DNA]</scope>
    <source>
        <strain evidence="6">Yerkes chimp pedigree #C0471</strain>
    </source>
</reference>
<evidence type="ECO:0000313" key="6">
    <source>
        <dbReference type="EMBL" id="PNI45664.1"/>
    </source>
</evidence>
<organism evidence="6 7">
    <name type="scientific">Pan troglodytes</name>
    <name type="common">Chimpanzee</name>
    <dbReference type="NCBI Taxonomy" id="9598"/>
    <lineage>
        <taxon>Eukaryota</taxon>
        <taxon>Metazoa</taxon>
        <taxon>Chordata</taxon>
        <taxon>Craniata</taxon>
        <taxon>Vertebrata</taxon>
        <taxon>Euteleostomi</taxon>
        <taxon>Mammalia</taxon>
        <taxon>Eutheria</taxon>
        <taxon>Euarchontoglires</taxon>
        <taxon>Primates</taxon>
        <taxon>Haplorrhini</taxon>
        <taxon>Catarrhini</taxon>
        <taxon>Hominidae</taxon>
        <taxon>Pan</taxon>
    </lineage>
</organism>
<dbReference type="PANTHER" id="PTHR10543">
    <property type="entry name" value="BETA-CAROTENE DIOXYGENASE"/>
    <property type="match status" value="1"/>
</dbReference>
<evidence type="ECO:0000256" key="3">
    <source>
        <dbReference type="ARBA" id="ARBA00022723"/>
    </source>
</evidence>
<comment type="similarity">
    <text evidence="2 5">Belongs to the carotenoid oxygenase family.</text>
</comment>
<dbReference type="Proteomes" id="UP000236370">
    <property type="component" value="Unassembled WGS sequence"/>
</dbReference>
<proteinExistence type="inferred from homology"/>
<keyword evidence="3" id="KW-0479">Metal-binding</keyword>
<name>A0A2J8LEG4_PANTR</name>
<accession>A0A2J8LEG4</accession>
<evidence type="ECO:0000256" key="4">
    <source>
        <dbReference type="ARBA" id="ARBA00023004"/>
    </source>
</evidence>
<dbReference type="GO" id="GO:0046872">
    <property type="term" value="F:metal ion binding"/>
    <property type="evidence" value="ECO:0007669"/>
    <property type="project" value="UniProtKB-KW"/>
</dbReference>
<evidence type="ECO:0000256" key="2">
    <source>
        <dbReference type="ARBA" id="ARBA00006787"/>
    </source>
</evidence>
<dbReference type="EMBL" id="NBAG03000295">
    <property type="protein sequence ID" value="PNI45664.1"/>
    <property type="molecule type" value="Genomic_DNA"/>
</dbReference>
<dbReference type="GO" id="GO:0016702">
    <property type="term" value="F:oxidoreductase activity, acting on single donors with incorporation of molecular oxygen, incorporation of two atoms of oxygen"/>
    <property type="evidence" value="ECO:0007669"/>
    <property type="project" value="InterPro"/>
</dbReference>
<evidence type="ECO:0000256" key="5">
    <source>
        <dbReference type="RuleBase" id="RU003799"/>
    </source>
</evidence>
<evidence type="ECO:0000313" key="7">
    <source>
        <dbReference type="Proteomes" id="UP000236370"/>
    </source>
</evidence>
<dbReference type="InterPro" id="IPR004294">
    <property type="entry name" value="Carotenoid_Oase"/>
</dbReference>
<comment type="caution">
    <text evidence="6">The sequence shown here is derived from an EMBL/GenBank/DDBJ whole genome shotgun (WGS) entry which is preliminary data.</text>
</comment>
<dbReference type="Pfam" id="PF03055">
    <property type="entry name" value="RPE65"/>
    <property type="match status" value="1"/>
</dbReference>
<sequence length="81" mass="9058">MDIIFGRNRKEQQEPVRAKVTGKIPAWLQGTLLRNGPGMHTVGESRYNHWFDGLALLHSFTIRDELSPTCLTPSPISPTTA</sequence>
<gene>
    <name evidence="6" type="ORF">CK820_G0029350</name>
</gene>
<keyword evidence="4" id="KW-0408">Iron</keyword>
<evidence type="ECO:0000256" key="1">
    <source>
        <dbReference type="ARBA" id="ARBA00001954"/>
    </source>
</evidence>
<dbReference type="PANTHER" id="PTHR10543:SF132">
    <property type="entry name" value="BETA,BETA-CAROTENE 15,15'-DIOXYGENASE"/>
    <property type="match status" value="1"/>
</dbReference>
<protein>
    <submittedName>
        <fullName evidence="6">BCO1 isoform 2</fullName>
    </submittedName>
</protein>
<comment type="cofactor">
    <cofactor evidence="1">
        <name>Fe(2+)</name>
        <dbReference type="ChEBI" id="CHEBI:29033"/>
    </cofactor>
</comment>